<dbReference type="Proteomes" id="UP000613580">
    <property type="component" value="Unassembled WGS sequence"/>
</dbReference>
<feature type="domain" description="Ribosomal RNA methyltransferase FtsJ" evidence="1">
    <location>
        <begin position="58"/>
        <end position="250"/>
    </location>
</feature>
<dbReference type="GO" id="GO:0008168">
    <property type="term" value="F:methyltransferase activity"/>
    <property type="evidence" value="ECO:0007669"/>
    <property type="project" value="InterPro"/>
</dbReference>
<dbReference type="SUPFAM" id="SSF53335">
    <property type="entry name" value="S-adenosyl-L-methionine-dependent methyltransferases"/>
    <property type="match status" value="1"/>
</dbReference>
<dbReference type="InterPro" id="IPR029063">
    <property type="entry name" value="SAM-dependent_MTases_sf"/>
</dbReference>
<protein>
    <submittedName>
        <fullName evidence="2">FtsJ domain-containing protein</fullName>
    </submittedName>
</protein>
<name>A0A8H6VTV2_MYCCL</name>
<dbReference type="Gene3D" id="3.40.50.12760">
    <property type="match status" value="1"/>
</dbReference>
<dbReference type="GO" id="GO:0032259">
    <property type="term" value="P:methylation"/>
    <property type="evidence" value="ECO:0007669"/>
    <property type="project" value="InterPro"/>
</dbReference>
<keyword evidence="3" id="KW-1185">Reference proteome</keyword>
<evidence type="ECO:0000313" key="3">
    <source>
        <dbReference type="Proteomes" id="UP000613580"/>
    </source>
</evidence>
<evidence type="ECO:0000259" key="1">
    <source>
        <dbReference type="Pfam" id="PF01728"/>
    </source>
</evidence>
<organism evidence="2 3">
    <name type="scientific">Mycena chlorophos</name>
    <name type="common">Agaric fungus</name>
    <name type="synonym">Agaricus chlorophos</name>
    <dbReference type="NCBI Taxonomy" id="658473"/>
    <lineage>
        <taxon>Eukaryota</taxon>
        <taxon>Fungi</taxon>
        <taxon>Dikarya</taxon>
        <taxon>Basidiomycota</taxon>
        <taxon>Agaricomycotina</taxon>
        <taxon>Agaricomycetes</taxon>
        <taxon>Agaricomycetidae</taxon>
        <taxon>Agaricales</taxon>
        <taxon>Marasmiineae</taxon>
        <taxon>Mycenaceae</taxon>
        <taxon>Mycena</taxon>
    </lineage>
</organism>
<sequence length="334" mass="37345">MNETVALKNQTLRKLNRLRYQGGHSPAAEAHRDFQRRQADSQDPTLQHAWLKSMNKVLEEIDDVLKIVPTKSPIRFLDLGCCPGGFTSYILAKNPNARGAGISLPVENGGHACLLSQAQLDRFDLHWADMTRFQLGAVLIDDPALQDLPIEPENFDLVLIDGHPLRTSDSPRLSKAFDLLSDRLLISQLLIGLAAARMGSTIILKASKPERLVTSQLMFLMDLLCADVRTWKPVCIHSTRDTFYVVGKGFGLRRSPDFMGHKARVMAGLMDLWVQLSYHNGQGRRLNSHDLDFIVDAATLKEVYAPRLQQLSEHIWVAQSQSLQGWQAAQASGF</sequence>
<dbReference type="AlphaFoldDB" id="A0A8H6VTV2"/>
<reference evidence="2" key="1">
    <citation type="submission" date="2020-05" db="EMBL/GenBank/DDBJ databases">
        <title>Mycena genomes resolve the evolution of fungal bioluminescence.</title>
        <authorList>
            <person name="Tsai I.J."/>
        </authorList>
    </citation>
    <scope>NUCLEOTIDE SEQUENCE</scope>
    <source>
        <strain evidence="2">110903Hualien_Pintung</strain>
    </source>
</reference>
<dbReference type="Pfam" id="PF01728">
    <property type="entry name" value="FtsJ"/>
    <property type="match status" value="1"/>
</dbReference>
<comment type="caution">
    <text evidence="2">The sequence shown here is derived from an EMBL/GenBank/DDBJ whole genome shotgun (WGS) entry which is preliminary data.</text>
</comment>
<evidence type="ECO:0000313" key="2">
    <source>
        <dbReference type="EMBL" id="KAF7291736.1"/>
    </source>
</evidence>
<dbReference type="OrthoDB" id="417125at2759"/>
<dbReference type="EMBL" id="JACAZE010000024">
    <property type="protein sequence ID" value="KAF7291736.1"/>
    <property type="molecule type" value="Genomic_DNA"/>
</dbReference>
<accession>A0A8H6VTV2</accession>
<gene>
    <name evidence="2" type="ORF">HMN09_01265500</name>
</gene>
<proteinExistence type="predicted"/>
<dbReference type="InterPro" id="IPR002877">
    <property type="entry name" value="RNA_MeTrfase_FtsJ_dom"/>
</dbReference>